<keyword evidence="4" id="KW-1185">Reference proteome</keyword>
<feature type="region of interest" description="Disordered" evidence="1">
    <location>
        <begin position="44"/>
        <end position="83"/>
    </location>
</feature>
<organism evidence="3 4">
    <name type="scientific">Chungangia koreensis</name>
    <dbReference type="NCBI Taxonomy" id="752657"/>
    <lineage>
        <taxon>Bacteria</taxon>
        <taxon>Bacillati</taxon>
        <taxon>Bacillota</taxon>
        <taxon>Bacilli</taxon>
        <taxon>Lactobacillales</taxon>
        <taxon>Chungangia</taxon>
    </lineage>
</organism>
<comment type="caution">
    <text evidence="3">The sequence shown here is derived from an EMBL/GenBank/DDBJ whole genome shotgun (WGS) entry which is preliminary data.</text>
</comment>
<name>A0ABV8X3Z9_9LACT</name>
<keyword evidence="2" id="KW-0812">Transmembrane</keyword>
<dbReference type="Proteomes" id="UP001595817">
    <property type="component" value="Unassembled WGS sequence"/>
</dbReference>
<proteinExistence type="predicted"/>
<evidence type="ECO:0000256" key="1">
    <source>
        <dbReference type="SAM" id="MobiDB-lite"/>
    </source>
</evidence>
<keyword evidence="2" id="KW-1133">Transmembrane helix</keyword>
<evidence type="ECO:0000313" key="3">
    <source>
        <dbReference type="EMBL" id="MFC4409894.1"/>
    </source>
</evidence>
<feature type="compositionally biased region" description="Polar residues" evidence="1">
    <location>
        <begin position="71"/>
        <end position="80"/>
    </location>
</feature>
<feature type="transmembrane region" description="Helical" evidence="2">
    <location>
        <begin position="12"/>
        <end position="34"/>
    </location>
</feature>
<dbReference type="RefSeq" id="WP_378153132.1">
    <property type="nucleotide sequence ID" value="NZ_JBHSEC010000005.1"/>
</dbReference>
<gene>
    <name evidence="3" type="ORF">ACFOZY_05515</name>
</gene>
<evidence type="ECO:0000256" key="2">
    <source>
        <dbReference type="SAM" id="Phobius"/>
    </source>
</evidence>
<evidence type="ECO:0000313" key="4">
    <source>
        <dbReference type="Proteomes" id="UP001595817"/>
    </source>
</evidence>
<sequence>MKLRKKYSKSAVTMAMLHGVLMGVAGVLIFGFLLNVSNRMEVKSDEPGTEVTVSGPVTNAEPGNEEKPANNGESEGSDNPGQPAIQFYALQHGVFTSDASAKEFISTDPALQKAAIIPVADQYFIWSEIGVTEDEVRKEDKTGDTFVKSFRLSGAGCMKGDIRVPELLKETELQKLNFDDSVDGDDLPAQWRENIAAVTAFSKDMKIVRAQLLAHYMLKNECLKIEF</sequence>
<keyword evidence="2" id="KW-0472">Membrane</keyword>
<accession>A0ABV8X3Z9</accession>
<dbReference type="EMBL" id="JBHSEC010000005">
    <property type="protein sequence ID" value="MFC4409894.1"/>
    <property type="molecule type" value="Genomic_DNA"/>
</dbReference>
<protein>
    <submittedName>
        <fullName evidence="3">Uncharacterized protein</fullName>
    </submittedName>
</protein>
<reference evidence="4" key="1">
    <citation type="journal article" date="2019" name="Int. J. Syst. Evol. Microbiol.">
        <title>The Global Catalogue of Microorganisms (GCM) 10K type strain sequencing project: providing services to taxonomists for standard genome sequencing and annotation.</title>
        <authorList>
            <consortium name="The Broad Institute Genomics Platform"/>
            <consortium name="The Broad Institute Genome Sequencing Center for Infectious Disease"/>
            <person name="Wu L."/>
            <person name="Ma J."/>
        </authorList>
    </citation>
    <scope>NUCLEOTIDE SEQUENCE [LARGE SCALE GENOMIC DNA]</scope>
    <source>
        <strain evidence="4">CCUG 59778</strain>
    </source>
</reference>